<dbReference type="InterPro" id="IPR002477">
    <property type="entry name" value="Peptidoglycan-bd-like"/>
</dbReference>
<dbReference type="RefSeq" id="WP_318600044.1">
    <property type="nucleotide sequence ID" value="NZ_JAWSTH010000094.1"/>
</dbReference>
<feature type="signal peptide" evidence="2">
    <location>
        <begin position="1"/>
        <end position="30"/>
    </location>
</feature>
<comment type="caution">
    <text evidence="4">The sequence shown here is derived from an EMBL/GenBank/DDBJ whole genome shotgun (WGS) entry which is preliminary data.</text>
</comment>
<dbReference type="Proteomes" id="UP001284601">
    <property type="component" value="Unassembled WGS sequence"/>
</dbReference>
<sequence>MHAFPRHLFLLLLALAGAVAVHSTAASAQAALPRSVKRPKIVFTRCSSTPYPCQGSHKIVVRGGKMLVGAGGMNRRAKVEFPVRSSSGKAGKRRVGGSFRSSTRLLVSVPKDAVSGAIRIVMPGPKYSNAVRITVRKPPVTVTRPQPTRPPVSDPGPGRSVFDGSGMWIWYLRRAAGGDAAAIAEKAAAAGVRTIFLKSADGSNVWSQFSQAAIAELKATGLNVCGWQFVYGNDPIGEAQAAAASKAAGADCFVIDAEGAYEGKYAQAQRYTRALRAAVGDDFPIGLTSFPYVHYHPGFPYSVFMAPGGATFNLPQVYWKTIGTSVDTSLQITYQYNTVYETPIYPLGQTYDGTAAADVRRFRQLSLGYGATGVSWWVWDFASASDWGAVGAEVEALDVLDSPRYPTLRANGSRSGSRGDLVVLAQQHLNGAGASLRVDGDYGPGTAAAVRAYQASKGITESGVLDEETWPTLLRETPVIPNWAAQASKASKARASARSASAARAGALPAVNGPASAGLRARRNEIPAGPRR</sequence>
<evidence type="ECO:0000313" key="5">
    <source>
        <dbReference type="Proteomes" id="UP001284601"/>
    </source>
</evidence>
<dbReference type="SUPFAM" id="SSF47090">
    <property type="entry name" value="PGBD-like"/>
    <property type="match status" value="1"/>
</dbReference>
<feature type="domain" description="Peptidoglycan binding-like" evidence="3">
    <location>
        <begin position="418"/>
        <end position="470"/>
    </location>
</feature>
<accession>A0ABU4HWA5</accession>
<dbReference type="Gene3D" id="1.10.101.10">
    <property type="entry name" value="PGBD-like superfamily/PGBD"/>
    <property type="match status" value="1"/>
</dbReference>
<keyword evidence="2" id="KW-0732">Signal</keyword>
<feature type="region of interest" description="Disordered" evidence="1">
    <location>
        <begin position="493"/>
        <end position="532"/>
    </location>
</feature>
<feature type="chain" id="PRO_5046393459" evidence="2">
    <location>
        <begin position="31"/>
        <end position="532"/>
    </location>
</feature>
<evidence type="ECO:0000256" key="2">
    <source>
        <dbReference type="SAM" id="SignalP"/>
    </source>
</evidence>
<evidence type="ECO:0000259" key="3">
    <source>
        <dbReference type="Pfam" id="PF01471"/>
    </source>
</evidence>
<gene>
    <name evidence="4" type="ORF">R7226_24725</name>
</gene>
<keyword evidence="5" id="KW-1185">Reference proteome</keyword>
<evidence type="ECO:0000256" key="1">
    <source>
        <dbReference type="SAM" id="MobiDB-lite"/>
    </source>
</evidence>
<reference evidence="5" key="1">
    <citation type="submission" date="2023-07" db="EMBL/GenBank/DDBJ databases">
        <title>Conexibacter stalactiti sp. nov., isolated from stalactites in a lava cave and emended description of the genus Conexibacter.</title>
        <authorList>
            <person name="Lee S.D."/>
        </authorList>
    </citation>
    <scope>NUCLEOTIDE SEQUENCE [LARGE SCALE GENOMIC DNA]</scope>
    <source>
        <strain evidence="5">KCTC 39840</strain>
    </source>
</reference>
<dbReference type="InterPro" id="IPR036365">
    <property type="entry name" value="PGBD-like_sf"/>
</dbReference>
<protein>
    <submittedName>
        <fullName evidence="4">Peptidoglycan-binding domain-containing protein</fullName>
    </submittedName>
</protein>
<organism evidence="4 5">
    <name type="scientific">Conexibacter stalactiti</name>
    <dbReference type="NCBI Taxonomy" id="1940611"/>
    <lineage>
        <taxon>Bacteria</taxon>
        <taxon>Bacillati</taxon>
        <taxon>Actinomycetota</taxon>
        <taxon>Thermoleophilia</taxon>
        <taxon>Solirubrobacterales</taxon>
        <taxon>Conexibacteraceae</taxon>
        <taxon>Conexibacter</taxon>
    </lineage>
</organism>
<evidence type="ECO:0000313" key="4">
    <source>
        <dbReference type="EMBL" id="MDW5597578.1"/>
    </source>
</evidence>
<proteinExistence type="predicted"/>
<dbReference type="EMBL" id="JAWSTH010000094">
    <property type="protein sequence ID" value="MDW5597578.1"/>
    <property type="molecule type" value="Genomic_DNA"/>
</dbReference>
<name>A0ABU4HWA5_9ACTN</name>
<feature type="compositionally biased region" description="Low complexity" evidence="1">
    <location>
        <begin position="493"/>
        <end position="507"/>
    </location>
</feature>
<dbReference type="InterPro" id="IPR036366">
    <property type="entry name" value="PGBDSf"/>
</dbReference>
<reference evidence="4 5" key="2">
    <citation type="submission" date="2023-10" db="EMBL/GenBank/DDBJ databases">
        <authorList>
            <person name="Han X.F."/>
        </authorList>
    </citation>
    <scope>NUCLEOTIDE SEQUENCE [LARGE SCALE GENOMIC DNA]</scope>
    <source>
        <strain evidence="4 5">KCTC 39840</strain>
    </source>
</reference>
<dbReference type="Pfam" id="PF01471">
    <property type="entry name" value="PG_binding_1"/>
    <property type="match status" value="1"/>
</dbReference>